<keyword evidence="1" id="KW-0812">Transmembrane</keyword>
<comment type="caution">
    <text evidence="2">The sequence shown here is derived from an EMBL/GenBank/DDBJ whole genome shotgun (WGS) entry which is preliminary data.</text>
</comment>
<feature type="transmembrane region" description="Helical" evidence="1">
    <location>
        <begin position="97"/>
        <end position="119"/>
    </location>
</feature>
<proteinExistence type="predicted"/>
<keyword evidence="1" id="KW-0472">Membrane</keyword>
<dbReference type="EMBL" id="ACCF01000131">
    <property type="protein sequence ID" value="EEF67607.1"/>
    <property type="molecule type" value="Genomic_DNA"/>
</dbReference>
<evidence type="ECO:0000313" key="2">
    <source>
        <dbReference type="EMBL" id="EEF67607.1"/>
    </source>
</evidence>
<accession>B9Y8T8</accession>
<feature type="transmembrane region" description="Helical" evidence="1">
    <location>
        <begin position="12"/>
        <end position="32"/>
    </location>
</feature>
<reference evidence="2 3" key="1">
    <citation type="submission" date="2008-12" db="EMBL/GenBank/DDBJ databases">
        <authorList>
            <person name="Fulton L."/>
            <person name="Clifton S."/>
            <person name="Fulton B."/>
            <person name="Xu J."/>
            <person name="Minx P."/>
            <person name="Pepin K.H."/>
            <person name="Johnson M."/>
            <person name="Bhonagiri V."/>
            <person name="Nash W.E."/>
            <person name="Mardis E.R."/>
            <person name="Wilson R.K."/>
        </authorList>
    </citation>
    <scope>NUCLEOTIDE SEQUENCE [LARGE SCALE GENOMIC DNA]</scope>
    <source>
        <strain evidence="2 3">DSM 12042</strain>
    </source>
</reference>
<reference evidence="2 3" key="2">
    <citation type="submission" date="2009-02" db="EMBL/GenBank/DDBJ databases">
        <title>Draft genome sequence of Holdemania filiformis DSM 12042.</title>
        <authorList>
            <person name="Sudarsanam P."/>
            <person name="Ley R."/>
            <person name="Guruge J."/>
            <person name="Turnbaugh P.J."/>
            <person name="Mahowald M."/>
            <person name="Liep D."/>
            <person name="Gordon J."/>
        </authorList>
    </citation>
    <scope>NUCLEOTIDE SEQUENCE [LARGE SCALE GENOMIC DNA]</scope>
    <source>
        <strain evidence="2 3">DSM 12042</strain>
    </source>
</reference>
<organism evidence="2 3">
    <name type="scientific">Holdemania filiformis DSM 12042</name>
    <dbReference type="NCBI Taxonomy" id="545696"/>
    <lineage>
        <taxon>Bacteria</taxon>
        <taxon>Bacillati</taxon>
        <taxon>Bacillota</taxon>
        <taxon>Erysipelotrichia</taxon>
        <taxon>Erysipelotrichales</taxon>
        <taxon>Erysipelotrichaceae</taxon>
        <taxon>Holdemania</taxon>
    </lineage>
</organism>
<evidence type="ECO:0000256" key="1">
    <source>
        <dbReference type="SAM" id="Phobius"/>
    </source>
</evidence>
<feature type="transmembrane region" description="Helical" evidence="1">
    <location>
        <begin position="151"/>
        <end position="169"/>
    </location>
</feature>
<dbReference type="Proteomes" id="UP000005950">
    <property type="component" value="Unassembled WGS sequence"/>
</dbReference>
<protein>
    <submittedName>
        <fullName evidence="2">Uncharacterized protein</fullName>
    </submittedName>
</protein>
<feature type="transmembrane region" description="Helical" evidence="1">
    <location>
        <begin position="126"/>
        <end position="145"/>
    </location>
</feature>
<dbReference type="AlphaFoldDB" id="B9Y8T8"/>
<sequence>MHKKRVISEKFIETIIGAIIAYIITIIVGNIFQGFVGVIDRSRTILVLGTLVEEISKIVILMFLSRKQIDKYQVVVFGLTFALIENFGLSYTDFSMVVLRGILWFTHSATLIIFAKILYLNHKTKLAYLFGIFAAVLIHILHNLLTININVFVFGFYLAILYNFTLEIFKELPNNY</sequence>
<feature type="transmembrane region" description="Helical" evidence="1">
    <location>
        <begin position="72"/>
        <end position="91"/>
    </location>
</feature>
<keyword evidence="1" id="KW-1133">Transmembrane helix</keyword>
<name>B9Y8T8_9FIRM</name>
<evidence type="ECO:0000313" key="3">
    <source>
        <dbReference type="Proteomes" id="UP000005950"/>
    </source>
</evidence>
<gene>
    <name evidence="2" type="ORF">HOLDEFILI_02238</name>
</gene>
<dbReference type="HOGENOM" id="CLU_1523146_0_0_9"/>